<evidence type="ECO:0000313" key="2">
    <source>
        <dbReference type="Proteomes" id="UP000541444"/>
    </source>
</evidence>
<dbReference type="EMBL" id="JACGCM010000140">
    <property type="protein sequence ID" value="KAF6175827.1"/>
    <property type="molecule type" value="Genomic_DNA"/>
</dbReference>
<dbReference type="AlphaFoldDB" id="A0A7J7P8R8"/>
<reference evidence="1 2" key="1">
    <citation type="journal article" date="2020" name="IScience">
        <title>Genome Sequencing of the Endangered Kingdonia uniflora (Circaeasteraceae, Ranunculales) Reveals Potential Mechanisms of Evolutionary Specialization.</title>
        <authorList>
            <person name="Sun Y."/>
            <person name="Deng T."/>
            <person name="Zhang A."/>
            <person name="Moore M.J."/>
            <person name="Landis J.B."/>
            <person name="Lin N."/>
            <person name="Zhang H."/>
            <person name="Zhang X."/>
            <person name="Huang J."/>
            <person name="Zhang X."/>
            <person name="Sun H."/>
            <person name="Wang H."/>
        </authorList>
    </citation>
    <scope>NUCLEOTIDE SEQUENCE [LARGE SCALE GENOMIC DNA]</scope>
    <source>
        <strain evidence="1">TB1705</strain>
        <tissue evidence="1">Leaf</tissue>
    </source>
</reference>
<evidence type="ECO:0000313" key="1">
    <source>
        <dbReference type="EMBL" id="KAF6175827.1"/>
    </source>
</evidence>
<dbReference type="PANTHER" id="PTHR10285">
    <property type="entry name" value="URIDINE KINASE"/>
    <property type="match status" value="1"/>
</dbReference>
<name>A0A7J7P8R8_9MAGN</name>
<comment type="caution">
    <text evidence="1">The sequence shown here is derived from an EMBL/GenBank/DDBJ whole genome shotgun (WGS) entry which is preliminary data.</text>
</comment>
<keyword evidence="2" id="KW-1185">Reference proteome</keyword>
<dbReference type="Proteomes" id="UP000541444">
    <property type="component" value="Unassembled WGS sequence"/>
</dbReference>
<dbReference type="Gene3D" id="3.40.50.300">
    <property type="entry name" value="P-loop containing nucleotide triphosphate hydrolases"/>
    <property type="match status" value="2"/>
</dbReference>
<dbReference type="InterPro" id="IPR027417">
    <property type="entry name" value="P-loop_NTPase"/>
</dbReference>
<organism evidence="1 2">
    <name type="scientific">Kingdonia uniflora</name>
    <dbReference type="NCBI Taxonomy" id="39325"/>
    <lineage>
        <taxon>Eukaryota</taxon>
        <taxon>Viridiplantae</taxon>
        <taxon>Streptophyta</taxon>
        <taxon>Embryophyta</taxon>
        <taxon>Tracheophyta</taxon>
        <taxon>Spermatophyta</taxon>
        <taxon>Magnoliopsida</taxon>
        <taxon>Ranunculales</taxon>
        <taxon>Circaeasteraceae</taxon>
        <taxon>Kingdonia</taxon>
    </lineage>
</organism>
<sequence length="166" mass="19316">MSFKETFFVFCDRERLMPDPQKASSIDSLVETFCIVVALPMEKFHLYHHQLDTMKNPEEAHARRGTPWTFDLAWLLTFLKTLRTQGSVYMPSFNHGIGDPVEDDTFVSLQHKVVIVEGNYGFFEKGVWKEVSSMFNEKWFIKDVIDNIMERVLKKHISIGKPLDVA</sequence>
<dbReference type="SUPFAM" id="SSF52540">
    <property type="entry name" value="P-loop containing nucleoside triphosphate hydrolases"/>
    <property type="match status" value="1"/>
</dbReference>
<protein>
    <submittedName>
        <fullName evidence="1">Uncharacterized protein</fullName>
    </submittedName>
</protein>
<dbReference type="OrthoDB" id="6362633at2759"/>
<accession>A0A7J7P8R8</accession>
<proteinExistence type="predicted"/>
<gene>
    <name evidence="1" type="ORF">GIB67_003315</name>
</gene>